<reference evidence="2" key="1">
    <citation type="submission" date="2016-06" db="EMBL/GenBank/DDBJ databases">
        <authorList>
            <person name="Varghese N."/>
            <person name="Submissions Spin"/>
        </authorList>
    </citation>
    <scope>NUCLEOTIDE SEQUENCE [LARGE SCALE GENOMIC DNA]</scope>
    <source>
        <strain evidence="2">DSM 45161</strain>
    </source>
</reference>
<dbReference type="AlphaFoldDB" id="A0A1C5GLX3"/>
<keyword evidence="2" id="KW-1185">Reference proteome</keyword>
<gene>
    <name evidence="1" type="ORF">GA0070614_0103</name>
</gene>
<protein>
    <submittedName>
        <fullName evidence="1">Uncharacterized protein</fullName>
    </submittedName>
</protein>
<dbReference type="OrthoDB" id="3404800at2"/>
<dbReference type="RefSeq" id="WP_088974128.1">
    <property type="nucleotide sequence ID" value="NZ_LT607753.1"/>
</dbReference>
<dbReference type="Proteomes" id="UP000198215">
    <property type="component" value="Chromosome I"/>
</dbReference>
<sequence length="177" mass="19527">MTSIRHSPGGDVEDDLVRIAIRTLAPDEEPLLAFLRPAYRRRPQRWRRDPRALVRVGGGEAGGSGFPEVVEPLLPYVMVLCGVGLSVLRDAAQAQAADAVRGRLRALGRRWRARRRRELPAAPPVRLSPGQVLRIEEAVTAAARDPRWELTDDQVAVLRGAVRDAFVERFGVDLDGG</sequence>
<organism evidence="1 2">
    <name type="scientific">Micromonospora coxensis</name>
    <dbReference type="NCBI Taxonomy" id="356852"/>
    <lineage>
        <taxon>Bacteria</taxon>
        <taxon>Bacillati</taxon>
        <taxon>Actinomycetota</taxon>
        <taxon>Actinomycetes</taxon>
        <taxon>Micromonosporales</taxon>
        <taxon>Micromonosporaceae</taxon>
        <taxon>Micromonospora</taxon>
    </lineage>
</organism>
<dbReference type="EMBL" id="LT607753">
    <property type="protein sequence ID" value="SCG34810.1"/>
    <property type="molecule type" value="Genomic_DNA"/>
</dbReference>
<proteinExistence type="predicted"/>
<evidence type="ECO:0000313" key="2">
    <source>
        <dbReference type="Proteomes" id="UP000198215"/>
    </source>
</evidence>
<name>A0A1C5GLX3_9ACTN</name>
<evidence type="ECO:0000313" key="1">
    <source>
        <dbReference type="EMBL" id="SCG34810.1"/>
    </source>
</evidence>
<accession>A0A1C5GLX3</accession>